<dbReference type="InterPro" id="IPR029058">
    <property type="entry name" value="AB_hydrolase_fold"/>
</dbReference>
<name>A0A7I7VXK7_9MYCO</name>
<reference evidence="2 3" key="1">
    <citation type="journal article" date="2019" name="Emerg. Microbes Infect.">
        <title>Comprehensive subspecies identification of 175 nontuberculous mycobacteria species based on 7547 genomic profiles.</title>
        <authorList>
            <person name="Matsumoto Y."/>
            <person name="Kinjo T."/>
            <person name="Motooka D."/>
            <person name="Nabeya D."/>
            <person name="Jung N."/>
            <person name="Uechi K."/>
            <person name="Horii T."/>
            <person name="Iida T."/>
            <person name="Fujita J."/>
            <person name="Nakamura S."/>
        </authorList>
    </citation>
    <scope>NUCLEOTIDE SEQUENCE [LARGE SCALE GENOMIC DNA]</scope>
    <source>
        <strain evidence="2 3">JCM 12405</strain>
    </source>
</reference>
<proteinExistence type="predicted"/>
<dbReference type="SUPFAM" id="SSF53474">
    <property type="entry name" value="alpha/beta-Hydrolases"/>
    <property type="match status" value="1"/>
</dbReference>
<accession>A0A7I7VXK7</accession>
<evidence type="ECO:0000313" key="3">
    <source>
        <dbReference type="Proteomes" id="UP000467201"/>
    </source>
</evidence>
<organism evidence="2 3">
    <name type="scientific">Mycolicibacterium doricum</name>
    <dbReference type="NCBI Taxonomy" id="126673"/>
    <lineage>
        <taxon>Bacteria</taxon>
        <taxon>Bacillati</taxon>
        <taxon>Actinomycetota</taxon>
        <taxon>Actinomycetes</taxon>
        <taxon>Mycobacteriales</taxon>
        <taxon>Mycobacteriaceae</taxon>
        <taxon>Mycolicibacterium</taxon>
    </lineage>
</organism>
<protein>
    <recommendedName>
        <fullName evidence="1">DUF1023 domain-containing protein</fullName>
    </recommendedName>
</protein>
<sequence length="181" mass="19328">MLNDDLAQAGAPKLTSFLQDLDAAAHNPGHTTALFGYSYGSLTSGIALQDGASQFVDNAVMYGSPGFQADTPADLGMNDNNFFVMSASDDPINYIGGLAPLHDWGSNPNDVINDDGNLRFRFQHLEVDAGVTPIDGYESKIGASGHAEYGRDAGERMSGYNLAAILLDRPDLTVRETPLSW</sequence>
<dbReference type="EMBL" id="AP022605">
    <property type="protein sequence ID" value="BBZ09195.1"/>
    <property type="molecule type" value="Genomic_DNA"/>
</dbReference>
<evidence type="ECO:0000313" key="2">
    <source>
        <dbReference type="EMBL" id="BBZ09195.1"/>
    </source>
</evidence>
<dbReference type="KEGG" id="mdr:MDOR_33640"/>
<dbReference type="Gene3D" id="3.40.50.1820">
    <property type="entry name" value="alpha/beta hydrolase"/>
    <property type="match status" value="1"/>
</dbReference>
<gene>
    <name evidence="2" type="ORF">MDOR_33640</name>
</gene>
<evidence type="ECO:0000259" key="1">
    <source>
        <dbReference type="Pfam" id="PF06259"/>
    </source>
</evidence>
<dbReference type="InterPro" id="IPR010427">
    <property type="entry name" value="DUF1023"/>
</dbReference>
<feature type="domain" description="DUF1023" evidence="1">
    <location>
        <begin position="3"/>
        <end position="99"/>
    </location>
</feature>
<dbReference type="AlphaFoldDB" id="A0A7I7VXK7"/>
<dbReference type="Proteomes" id="UP000467201">
    <property type="component" value="Chromosome"/>
</dbReference>
<dbReference type="Pfam" id="PF06259">
    <property type="entry name" value="Abhydrolase_8"/>
    <property type="match status" value="1"/>
</dbReference>